<evidence type="ECO:0008006" key="4">
    <source>
        <dbReference type="Google" id="ProtNLM"/>
    </source>
</evidence>
<feature type="transmembrane region" description="Helical" evidence="1">
    <location>
        <begin position="130"/>
        <end position="149"/>
    </location>
</feature>
<evidence type="ECO:0000313" key="3">
    <source>
        <dbReference type="Proteomes" id="UP000244077"/>
    </source>
</evidence>
<protein>
    <recommendedName>
        <fullName evidence="4">Component of SufBCD complex</fullName>
    </recommendedName>
</protein>
<keyword evidence="1" id="KW-1133">Transmembrane helix</keyword>
<evidence type="ECO:0000256" key="1">
    <source>
        <dbReference type="SAM" id="Phobius"/>
    </source>
</evidence>
<dbReference type="EMBL" id="QAOH01000002">
    <property type="protein sequence ID" value="PTQ75147.1"/>
    <property type="molecule type" value="Genomic_DNA"/>
</dbReference>
<feature type="transmembrane region" description="Helical" evidence="1">
    <location>
        <begin position="102"/>
        <end position="124"/>
    </location>
</feature>
<keyword evidence="3" id="KW-1185">Reference proteome</keyword>
<name>A0A2T5HU88_9RHOB</name>
<feature type="transmembrane region" description="Helical" evidence="1">
    <location>
        <begin position="43"/>
        <end position="69"/>
    </location>
</feature>
<proteinExistence type="predicted"/>
<comment type="caution">
    <text evidence="2">The sequence shown here is derived from an EMBL/GenBank/DDBJ whole genome shotgun (WGS) entry which is preliminary data.</text>
</comment>
<gene>
    <name evidence="2" type="ORF">C8N42_10262</name>
</gene>
<organism evidence="2 3">
    <name type="scientific">Celeribacter persicus</name>
    <dbReference type="NCBI Taxonomy" id="1651082"/>
    <lineage>
        <taxon>Bacteria</taxon>
        <taxon>Pseudomonadati</taxon>
        <taxon>Pseudomonadota</taxon>
        <taxon>Alphaproteobacteria</taxon>
        <taxon>Rhodobacterales</taxon>
        <taxon>Roseobacteraceae</taxon>
        <taxon>Celeribacter</taxon>
    </lineage>
</organism>
<accession>A0A2T5HU88</accession>
<evidence type="ECO:0000313" key="2">
    <source>
        <dbReference type="EMBL" id="PTQ75147.1"/>
    </source>
</evidence>
<reference evidence="2 3" key="1">
    <citation type="submission" date="2018-04" db="EMBL/GenBank/DDBJ databases">
        <title>Genomic Encyclopedia of Archaeal and Bacterial Type Strains, Phase II (KMG-II): from individual species to whole genera.</title>
        <authorList>
            <person name="Goeker M."/>
        </authorList>
    </citation>
    <scope>NUCLEOTIDE SEQUENCE [LARGE SCALE GENOMIC DNA]</scope>
    <source>
        <strain evidence="2 3">DSM 100434</strain>
    </source>
</reference>
<dbReference type="AlphaFoldDB" id="A0A2T5HU88"/>
<feature type="transmembrane region" description="Helical" evidence="1">
    <location>
        <begin position="170"/>
        <end position="189"/>
    </location>
</feature>
<keyword evidence="1" id="KW-0472">Membrane</keyword>
<keyword evidence="1" id="KW-0812">Transmembrane</keyword>
<dbReference type="Proteomes" id="UP000244077">
    <property type="component" value="Unassembled WGS sequence"/>
</dbReference>
<sequence>MHRSGKSPQYLPQKQAFRAKEQTPVDFYSTIFEVIDTRSFSNMWYWIALAVLWSTASHFVLGVPFDLALRARRQGGQHMADLEDLVRINTGRILNIAEVSGLMLTALAGAIITILAITGFIYGIEFSQAVFLMIFPMVFVGLLNIRLARRIASEAPEGAQLVAMLRRQRFYVQLIGMLSIFVTAMWGMYQNIAIGPLGG</sequence>